<keyword evidence="4" id="KW-1185">Reference proteome</keyword>
<dbReference type="RefSeq" id="WP_282220255.1">
    <property type="nucleotide sequence ID" value="NZ_CP118246.1"/>
</dbReference>
<dbReference type="InterPro" id="IPR038277">
    <property type="entry name" value="UreF_sf"/>
</dbReference>
<keyword evidence="2" id="KW-0143">Chaperone</keyword>
<organism evidence="3 4">
    <name type="scientific">Devosia algicola</name>
    <dbReference type="NCBI Taxonomy" id="3026418"/>
    <lineage>
        <taxon>Bacteria</taxon>
        <taxon>Pseudomonadati</taxon>
        <taxon>Pseudomonadota</taxon>
        <taxon>Alphaproteobacteria</taxon>
        <taxon>Hyphomicrobiales</taxon>
        <taxon>Devosiaceae</taxon>
        <taxon>Devosia</taxon>
    </lineage>
</organism>
<evidence type="ECO:0000313" key="3">
    <source>
        <dbReference type="EMBL" id="WDR03868.1"/>
    </source>
</evidence>
<dbReference type="PANTHER" id="PTHR33620">
    <property type="entry name" value="UREASE ACCESSORY PROTEIN F"/>
    <property type="match status" value="1"/>
</dbReference>
<evidence type="ECO:0000313" key="4">
    <source>
        <dbReference type="Proteomes" id="UP001220530"/>
    </source>
</evidence>
<dbReference type="Gene3D" id="1.10.4190.10">
    <property type="entry name" value="Urease accessory protein UreF"/>
    <property type="match status" value="1"/>
</dbReference>
<evidence type="ECO:0000256" key="2">
    <source>
        <dbReference type="ARBA" id="ARBA00023186"/>
    </source>
</evidence>
<name>A0ABY7YRV6_9HYPH</name>
<reference evidence="3 4" key="1">
    <citation type="submission" date="2023-02" db="EMBL/GenBank/DDBJ databases">
        <title>Devosia algicola sp. nov., isolated from the phycosphere of marine algae.</title>
        <authorList>
            <person name="Kim J.M."/>
            <person name="Lee J.K."/>
            <person name="Choi B.J."/>
            <person name="Bayburt H."/>
            <person name="Jeon C.O."/>
        </authorList>
    </citation>
    <scope>NUCLEOTIDE SEQUENCE [LARGE SCALE GENOMIC DNA]</scope>
    <source>
        <strain evidence="3 4">G20-9</strain>
    </source>
</reference>
<keyword evidence="1" id="KW-0996">Nickel insertion</keyword>
<gene>
    <name evidence="3" type="ORF">PSQ19_07485</name>
</gene>
<dbReference type="Pfam" id="PF01730">
    <property type="entry name" value="UreF"/>
    <property type="match status" value="1"/>
</dbReference>
<proteinExistence type="predicted"/>
<dbReference type="PANTHER" id="PTHR33620:SF1">
    <property type="entry name" value="UREASE ACCESSORY PROTEIN F"/>
    <property type="match status" value="1"/>
</dbReference>
<sequence>MADLCLALVPARERHEESVALGDAFVLAARTWPTVAPPRLPSPCPYPVAVGAFAGAHNIAVEPAISAFLTAAVHGQISVAVRLIPIGQSDGLSILVALEPTIANRTVKILTADLADIGSIAYAADIAQMRHETLSTRIFRS</sequence>
<dbReference type="InterPro" id="IPR002639">
    <property type="entry name" value="UreF"/>
</dbReference>
<dbReference type="EMBL" id="CP118246">
    <property type="protein sequence ID" value="WDR03868.1"/>
    <property type="molecule type" value="Genomic_DNA"/>
</dbReference>
<evidence type="ECO:0000256" key="1">
    <source>
        <dbReference type="ARBA" id="ARBA00022988"/>
    </source>
</evidence>
<accession>A0ABY7YRV6</accession>
<protein>
    <submittedName>
        <fullName evidence="3">Urease accessory UreF family protein</fullName>
    </submittedName>
</protein>
<dbReference type="Proteomes" id="UP001220530">
    <property type="component" value="Chromosome"/>
</dbReference>